<dbReference type="NCBIfam" id="TIGR00010">
    <property type="entry name" value="YchF/TatD family DNA exonuclease"/>
    <property type="match status" value="1"/>
</dbReference>
<keyword evidence="2 4" id="KW-0378">Hydrolase</keyword>
<feature type="binding site" evidence="3">
    <location>
        <position position="6"/>
    </location>
    <ligand>
        <name>a divalent metal cation</name>
        <dbReference type="ChEBI" id="CHEBI:60240"/>
        <label>1</label>
    </ligand>
</feature>
<keyword evidence="1 3" id="KW-0479">Metal-binding</keyword>
<proteinExistence type="predicted"/>
<dbReference type="GO" id="GO:0016788">
    <property type="term" value="F:hydrolase activity, acting on ester bonds"/>
    <property type="evidence" value="ECO:0007669"/>
    <property type="project" value="InterPro"/>
</dbReference>
<gene>
    <name evidence="4" type="ORF">H9Q79_13560</name>
</gene>
<reference evidence="4 5" key="1">
    <citation type="submission" date="2020-08" db="EMBL/GenBank/DDBJ databases">
        <authorList>
            <person name="Liu C."/>
            <person name="Sun Q."/>
        </authorList>
    </citation>
    <scope>NUCLEOTIDE SEQUENCE [LARGE SCALE GENOMIC DNA]</scope>
    <source>
        <strain evidence="4 5">NSJ-29</strain>
    </source>
</reference>
<evidence type="ECO:0000313" key="4">
    <source>
        <dbReference type="EMBL" id="QNM07927.1"/>
    </source>
</evidence>
<dbReference type="CDD" id="cd01310">
    <property type="entry name" value="TatD_DNAse"/>
    <property type="match status" value="1"/>
</dbReference>
<dbReference type="PANTHER" id="PTHR46124:SF2">
    <property type="entry name" value="D-AMINOACYL-TRNA DEACYLASE"/>
    <property type="match status" value="1"/>
</dbReference>
<feature type="binding site" evidence="3">
    <location>
        <position position="203"/>
    </location>
    <ligand>
        <name>a divalent metal cation</name>
        <dbReference type="ChEBI" id="CHEBI:60240"/>
        <label>1</label>
    </ligand>
</feature>
<dbReference type="Pfam" id="PF01026">
    <property type="entry name" value="TatD_DNase"/>
    <property type="match status" value="1"/>
</dbReference>
<evidence type="ECO:0000313" key="5">
    <source>
        <dbReference type="Proteomes" id="UP000515860"/>
    </source>
</evidence>
<dbReference type="RefSeq" id="WP_118644356.1">
    <property type="nucleotide sequence ID" value="NZ_CP060635.1"/>
</dbReference>
<feature type="binding site" evidence="3">
    <location>
        <position position="128"/>
    </location>
    <ligand>
        <name>a divalent metal cation</name>
        <dbReference type="ChEBI" id="CHEBI:60240"/>
        <label>2</label>
    </ligand>
</feature>
<dbReference type="PANTHER" id="PTHR46124">
    <property type="entry name" value="D-AMINOACYL-TRNA DEACYLASE"/>
    <property type="match status" value="1"/>
</dbReference>
<evidence type="ECO:0000256" key="2">
    <source>
        <dbReference type="ARBA" id="ARBA00022801"/>
    </source>
</evidence>
<dbReference type="KEGG" id="whj:H9Q79_13560"/>
<dbReference type="InterPro" id="IPR032466">
    <property type="entry name" value="Metal_Hydrolase"/>
</dbReference>
<feature type="binding site" evidence="3">
    <location>
        <position position="153"/>
    </location>
    <ligand>
        <name>a divalent metal cation</name>
        <dbReference type="ChEBI" id="CHEBI:60240"/>
        <label>2</label>
    </ligand>
</feature>
<dbReference type="SUPFAM" id="SSF51556">
    <property type="entry name" value="Metallo-dependent hydrolases"/>
    <property type="match status" value="1"/>
</dbReference>
<dbReference type="InterPro" id="IPR015991">
    <property type="entry name" value="TatD/YcfH-like"/>
</dbReference>
<evidence type="ECO:0000256" key="1">
    <source>
        <dbReference type="ARBA" id="ARBA00022723"/>
    </source>
</evidence>
<dbReference type="AlphaFoldDB" id="A0A7G9GAU5"/>
<dbReference type="InterPro" id="IPR001130">
    <property type="entry name" value="TatD-like"/>
</dbReference>
<evidence type="ECO:0000256" key="3">
    <source>
        <dbReference type="PIRSR" id="PIRSR005902-1"/>
    </source>
</evidence>
<dbReference type="Gene3D" id="3.20.20.140">
    <property type="entry name" value="Metal-dependent hydrolases"/>
    <property type="match status" value="1"/>
</dbReference>
<feature type="binding site" evidence="3">
    <location>
        <position position="92"/>
    </location>
    <ligand>
        <name>a divalent metal cation</name>
        <dbReference type="ChEBI" id="CHEBI:60240"/>
        <label>1</label>
    </ligand>
</feature>
<feature type="binding site" evidence="3">
    <location>
        <position position="8"/>
    </location>
    <ligand>
        <name>a divalent metal cation</name>
        <dbReference type="ChEBI" id="CHEBI:60240"/>
        <label>1</label>
    </ligand>
</feature>
<dbReference type="Proteomes" id="UP000515860">
    <property type="component" value="Chromosome"/>
</dbReference>
<accession>A0A7G9GAU5</accession>
<dbReference type="GO" id="GO:0004536">
    <property type="term" value="F:DNA nuclease activity"/>
    <property type="evidence" value="ECO:0007669"/>
    <property type="project" value="InterPro"/>
</dbReference>
<name>A0A7G9GAU5_9FIRM</name>
<organism evidence="4 5">
    <name type="scientific">Wansuia hejianensis</name>
    <dbReference type="NCBI Taxonomy" id="2763667"/>
    <lineage>
        <taxon>Bacteria</taxon>
        <taxon>Bacillati</taxon>
        <taxon>Bacillota</taxon>
        <taxon>Clostridia</taxon>
        <taxon>Lachnospirales</taxon>
        <taxon>Lachnospiraceae</taxon>
        <taxon>Wansuia</taxon>
    </lineage>
</organism>
<dbReference type="FunFam" id="3.20.20.140:FF:000005">
    <property type="entry name" value="TatD family hydrolase"/>
    <property type="match status" value="1"/>
</dbReference>
<protein>
    <submittedName>
        <fullName evidence="4">TatD family hydrolase</fullName>
    </submittedName>
</protein>
<dbReference type="PIRSF" id="PIRSF005902">
    <property type="entry name" value="DNase_TatD"/>
    <property type="match status" value="1"/>
</dbReference>
<sequence>MIFETHAHYDDEAFDGDREELLASLPRRGIGRVINVCAGMDSLETVRELMERYPCVYGAVGIHPDEVGGLNDERIEEIRGLCRHDKTVAVGEIGLDYYWDKESHEVQIQWFERQMQLAREEKLPVIIHSREAAADTLAVARRMGLSEIGGVMHCFSYAKEMAREYLNMGVYLGIGGVVTFKNGRKLKEVVEYAPLSQLLLETDSPYLAPEPNRGKRNTSLNIPYIAEEIARIKGITAREVTEITEQNALRLFTKAV</sequence>
<keyword evidence="5" id="KW-1185">Reference proteome</keyword>
<dbReference type="GO" id="GO:0046872">
    <property type="term" value="F:metal ion binding"/>
    <property type="evidence" value="ECO:0007669"/>
    <property type="project" value="UniProtKB-KW"/>
</dbReference>
<dbReference type="EMBL" id="CP060635">
    <property type="protein sequence ID" value="QNM07927.1"/>
    <property type="molecule type" value="Genomic_DNA"/>
</dbReference>